<dbReference type="GO" id="GO:0005694">
    <property type="term" value="C:chromosome"/>
    <property type="evidence" value="ECO:0007669"/>
    <property type="project" value="TreeGrafter"/>
</dbReference>
<dbReference type="NCBIfam" id="TIGR00180">
    <property type="entry name" value="parB_part"/>
    <property type="match status" value="1"/>
</dbReference>
<dbReference type="Pfam" id="PF17762">
    <property type="entry name" value="HTH_ParB"/>
    <property type="match status" value="1"/>
</dbReference>
<evidence type="ECO:0000313" key="7">
    <source>
        <dbReference type="EMBL" id="BCK76468.1"/>
    </source>
</evidence>
<dbReference type="InterPro" id="IPR057240">
    <property type="entry name" value="ParB_dimer_C"/>
</dbReference>
<evidence type="ECO:0000256" key="3">
    <source>
        <dbReference type="ARBA" id="ARBA00023125"/>
    </source>
</evidence>
<feature type="compositionally biased region" description="Low complexity" evidence="5">
    <location>
        <begin position="13"/>
        <end position="41"/>
    </location>
</feature>
<evidence type="ECO:0000256" key="4">
    <source>
        <dbReference type="ARBA" id="ARBA00025472"/>
    </source>
</evidence>
<feature type="region of interest" description="Disordered" evidence="5">
    <location>
        <begin position="1"/>
        <end position="65"/>
    </location>
</feature>
<accession>A0AB33IEP9</accession>
<keyword evidence="8" id="KW-1185">Reference proteome</keyword>
<evidence type="ECO:0000259" key="6">
    <source>
        <dbReference type="SMART" id="SM00470"/>
    </source>
</evidence>
<dbReference type="EMBL" id="AP023410">
    <property type="protein sequence ID" value="BCK76468.1"/>
    <property type="molecule type" value="Genomic_DNA"/>
</dbReference>
<dbReference type="PANTHER" id="PTHR33375:SF1">
    <property type="entry name" value="CHROMOSOME-PARTITIONING PROTEIN PARB-RELATED"/>
    <property type="match status" value="1"/>
</dbReference>
<comment type="function">
    <text evidence="4">Involved in chromosome partition. Localize to both poles of the predivisional cell following completion of DNA replication. Binds to the DNA origin of replication.</text>
</comment>
<protein>
    <submittedName>
        <fullName evidence="7">Chromosome partitioning protein ParB</fullName>
    </submittedName>
</protein>
<dbReference type="FunFam" id="1.10.10.2830:FF:000001">
    <property type="entry name" value="Chromosome partitioning protein ParB"/>
    <property type="match status" value="1"/>
</dbReference>
<reference evidence="7 8" key="1">
    <citation type="journal article" date="2011" name="Microbiology">
        <title>Transcriptome response to different carbon sources in Acetobacter aceti.</title>
        <authorList>
            <person name="Sakurai K."/>
            <person name="Arai H."/>
            <person name="Ishii M."/>
            <person name="Igarashi Y."/>
        </authorList>
    </citation>
    <scope>NUCLEOTIDE SEQUENCE [LARGE SCALE GENOMIC DNA]</scope>
    <source>
        <strain evidence="7 8">NBRC 14818</strain>
    </source>
</reference>
<dbReference type="InterPro" id="IPR050336">
    <property type="entry name" value="Chromosome_partition/occlusion"/>
</dbReference>
<keyword evidence="2" id="KW-0159">Chromosome partition</keyword>
<dbReference type="RefSeq" id="WP_018308046.1">
    <property type="nucleotide sequence ID" value="NZ_AP023410.1"/>
</dbReference>
<comment type="similarity">
    <text evidence="1">Belongs to the ParB family.</text>
</comment>
<feature type="compositionally biased region" description="Low complexity" evidence="5">
    <location>
        <begin position="48"/>
        <end position="59"/>
    </location>
</feature>
<dbReference type="FunFam" id="3.90.1530.30:FF:000001">
    <property type="entry name" value="Chromosome partitioning protein ParB"/>
    <property type="match status" value="1"/>
</dbReference>
<dbReference type="GO" id="GO:0007059">
    <property type="term" value="P:chromosome segregation"/>
    <property type="evidence" value="ECO:0007669"/>
    <property type="project" value="UniProtKB-KW"/>
</dbReference>
<keyword evidence="3" id="KW-0238">DNA-binding</keyword>
<dbReference type="SMART" id="SM00470">
    <property type="entry name" value="ParB"/>
    <property type="match status" value="1"/>
</dbReference>
<feature type="compositionally biased region" description="Basic residues" evidence="5">
    <location>
        <begin position="1"/>
        <end position="12"/>
    </location>
</feature>
<dbReference type="PANTHER" id="PTHR33375">
    <property type="entry name" value="CHROMOSOME-PARTITIONING PROTEIN PARB-RELATED"/>
    <property type="match status" value="1"/>
</dbReference>
<dbReference type="Pfam" id="PF02195">
    <property type="entry name" value="ParB_N"/>
    <property type="match status" value="1"/>
</dbReference>
<gene>
    <name evidence="7" type="ORF">EMQ_2074</name>
</gene>
<dbReference type="Gene3D" id="1.10.10.2830">
    <property type="match status" value="1"/>
</dbReference>
<dbReference type="SUPFAM" id="SSF110849">
    <property type="entry name" value="ParB/Sulfiredoxin"/>
    <property type="match status" value="1"/>
</dbReference>
<dbReference type="InterPro" id="IPR004437">
    <property type="entry name" value="ParB/RepB/Spo0J"/>
</dbReference>
<evidence type="ECO:0000256" key="1">
    <source>
        <dbReference type="ARBA" id="ARBA00006295"/>
    </source>
</evidence>
<dbReference type="InterPro" id="IPR003115">
    <property type="entry name" value="ParB_N"/>
</dbReference>
<name>A0AB33IEP9_ACEAC</name>
<dbReference type="InterPro" id="IPR041468">
    <property type="entry name" value="HTH_ParB/Spo0J"/>
</dbReference>
<dbReference type="InterPro" id="IPR036086">
    <property type="entry name" value="ParB/Sulfiredoxin_sf"/>
</dbReference>
<dbReference type="CDD" id="cd16393">
    <property type="entry name" value="SPO0J_N"/>
    <property type="match status" value="1"/>
</dbReference>
<evidence type="ECO:0000256" key="2">
    <source>
        <dbReference type="ARBA" id="ARBA00022829"/>
    </source>
</evidence>
<dbReference type="Proteomes" id="UP000516424">
    <property type="component" value="Chromosome"/>
</dbReference>
<dbReference type="GO" id="GO:0003677">
    <property type="term" value="F:DNA binding"/>
    <property type="evidence" value="ECO:0007669"/>
    <property type="project" value="UniProtKB-KW"/>
</dbReference>
<dbReference type="Pfam" id="PF23552">
    <property type="entry name" value="ParB_C"/>
    <property type="match status" value="1"/>
</dbReference>
<proteinExistence type="inferred from homology"/>
<evidence type="ECO:0000313" key="8">
    <source>
        <dbReference type="Proteomes" id="UP000516424"/>
    </source>
</evidence>
<dbReference type="AlphaFoldDB" id="A0AB33IEP9"/>
<evidence type="ECO:0000256" key="5">
    <source>
        <dbReference type="SAM" id="MobiDB-lite"/>
    </source>
</evidence>
<dbReference type="Gene3D" id="3.90.1530.30">
    <property type="match status" value="1"/>
</dbReference>
<sequence>MSTKKSPARPRLGRGLAALLGEQPAPAEPTPTTDAGETAAPQTVRNGVSSLPVESLEPSPFQPRQNFAPEALSELAESIRARGILQPLLARPHPDKPGTYQIIGGERRWRAAQQAGLHDVPVLVRELDDTDAMAAALVENLQRADLNPMEEAEGFSRLIEDYRLTQEELARAIGKSRPHITNTLRLLRLPAALRSDVVEGRLSAGHARALLAHPNPVAAAKDVIARDLSVRQTEALAQKALKDASQPVQQKPARERRDPEIAMLERDLTAKLGLPVQIQFDGKGGTLRFSYRTLDQLDGLLALLNR</sequence>
<feature type="domain" description="ParB-like N-terminal" evidence="6">
    <location>
        <begin position="49"/>
        <end position="141"/>
    </location>
</feature>
<organism evidence="7 8">
    <name type="scientific">Acetobacter aceti NBRC 14818</name>
    <dbReference type="NCBI Taxonomy" id="887700"/>
    <lineage>
        <taxon>Bacteria</taxon>
        <taxon>Pseudomonadati</taxon>
        <taxon>Pseudomonadota</taxon>
        <taxon>Alphaproteobacteria</taxon>
        <taxon>Acetobacterales</taxon>
        <taxon>Acetobacteraceae</taxon>
        <taxon>Acetobacter</taxon>
        <taxon>Acetobacter subgen. Acetobacter</taxon>
    </lineage>
</organism>